<dbReference type="RefSeq" id="WP_251741262.1">
    <property type="nucleotide sequence ID" value="NZ_JBHUOJ010000039.1"/>
</dbReference>
<keyword evidence="2" id="KW-1185">Reference proteome</keyword>
<reference evidence="2" key="1">
    <citation type="journal article" date="2019" name="Int. J. Syst. Evol. Microbiol.">
        <title>The Global Catalogue of Microorganisms (GCM) 10K type strain sequencing project: providing services to taxonomists for standard genome sequencing and annotation.</title>
        <authorList>
            <consortium name="The Broad Institute Genomics Platform"/>
            <consortium name="The Broad Institute Genome Sequencing Center for Infectious Disease"/>
            <person name="Wu L."/>
            <person name="Ma J."/>
        </authorList>
    </citation>
    <scope>NUCLEOTIDE SEQUENCE [LARGE SCALE GENOMIC DNA]</scope>
    <source>
        <strain evidence="2">KCTC 52925</strain>
    </source>
</reference>
<dbReference type="EMBL" id="JBHUOJ010000039">
    <property type="protein sequence ID" value="MFD2835247.1"/>
    <property type="molecule type" value="Genomic_DNA"/>
</dbReference>
<sequence>MNAILILLLMLMQSILGKSLDYTEISDKENFNVISITECFEMEPVKTNFK</sequence>
<evidence type="ECO:0000313" key="2">
    <source>
        <dbReference type="Proteomes" id="UP001597438"/>
    </source>
</evidence>
<accession>A0ABW5X9Y6</accession>
<gene>
    <name evidence="1" type="ORF">ACFSYS_18295</name>
</gene>
<organism evidence="1 2">
    <name type="scientific">Christiangramia antarctica</name>
    <dbReference type="NCBI Taxonomy" id="2058158"/>
    <lineage>
        <taxon>Bacteria</taxon>
        <taxon>Pseudomonadati</taxon>
        <taxon>Bacteroidota</taxon>
        <taxon>Flavobacteriia</taxon>
        <taxon>Flavobacteriales</taxon>
        <taxon>Flavobacteriaceae</taxon>
        <taxon>Christiangramia</taxon>
    </lineage>
</organism>
<name>A0ABW5X9Y6_9FLAO</name>
<evidence type="ECO:0000313" key="1">
    <source>
        <dbReference type="EMBL" id="MFD2835247.1"/>
    </source>
</evidence>
<dbReference type="Proteomes" id="UP001597438">
    <property type="component" value="Unassembled WGS sequence"/>
</dbReference>
<protein>
    <submittedName>
        <fullName evidence="1">Uncharacterized protein</fullName>
    </submittedName>
</protein>
<comment type="caution">
    <text evidence="1">The sequence shown here is derived from an EMBL/GenBank/DDBJ whole genome shotgun (WGS) entry which is preliminary data.</text>
</comment>
<proteinExistence type="predicted"/>